<organism evidence="3 4">
    <name type="scientific">Flavivirga eckloniae</name>
    <dbReference type="NCBI Taxonomy" id="1803846"/>
    <lineage>
        <taxon>Bacteria</taxon>
        <taxon>Pseudomonadati</taxon>
        <taxon>Bacteroidota</taxon>
        <taxon>Flavobacteriia</taxon>
        <taxon>Flavobacteriales</taxon>
        <taxon>Flavobacteriaceae</taxon>
        <taxon>Flavivirga</taxon>
    </lineage>
</organism>
<name>A0A2K9PQ21_9FLAO</name>
<feature type="transmembrane region" description="Helical" evidence="1">
    <location>
        <begin position="196"/>
        <end position="213"/>
    </location>
</feature>
<dbReference type="GO" id="GO:0004175">
    <property type="term" value="F:endopeptidase activity"/>
    <property type="evidence" value="ECO:0007669"/>
    <property type="project" value="UniProtKB-ARBA"/>
</dbReference>
<dbReference type="Proteomes" id="UP000235826">
    <property type="component" value="Chromosome"/>
</dbReference>
<feature type="transmembrane region" description="Helical" evidence="1">
    <location>
        <begin position="165"/>
        <end position="184"/>
    </location>
</feature>
<feature type="transmembrane region" description="Helical" evidence="1">
    <location>
        <begin position="12"/>
        <end position="30"/>
    </location>
</feature>
<gene>
    <name evidence="3" type="ORF">C1H87_10850</name>
</gene>
<proteinExistence type="predicted"/>
<evidence type="ECO:0000259" key="2">
    <source>
        <dbReference type="Pfam" id="PF02517"/>
    </source>
</evidence>
<reference evidence="3 4" key="1">
    <citation type="submission" date="2018-01" db="EMBL/GenBank/DDBJ databases">
        <title>Complete genome sequence of Flavivirga eckloniae ECD14 isolated from seaweed Ecklonia cava.</title>
        <authorList>
            <person name="Lee J.H."/>
            <person name="Baik K.S."/>
            <person name="Seong C.N."/>
        </authorList>
    </citation>
    <scope>NUCLEOTIDE SEQUENCE [LARGE SCALE GENOMIC DNA]</scope>
    <source>
        <strain evidence="3 4">ECD14</strain>
    </source>
</reference>
<feature type="domain" description="CAAX prenyl protease 2/Lysostaphin resistance protein A-like" evidence="2">
    <location>
        <begin position="135"/>
        <end position="230"/>
    </location>
</feature>
<sequence>MKAIIITPLKQISFKDCLIDLVIYITFLFLAREIYIQSIGLIASVLVGSFIALSVATWRMKTRHVDWKDLGLCKPKSWKRTIMIALLIIVVSITSIMIIEVLKDIFPDLFSFENSNRGRKHKGPRFGKLEGNLPLFFSIIFFIWLESMLEELIDRGFLMNWLERLFSNIPYATIIAITIQAALFGYRHSYSLSERSITVGVLGFIMGVAYMYLGRNLWALIIAHCVLNTFSMLERVF</sequence>
<feature type="transmembrane region" description="Helical" evidence="1">
    <location>
        <begin position="81"/>
        <end position="102"/>
    </location>
</feature>
<keyword evidence="3" id="KW-0482">Metalloprotease</keyword>
<protein>
    <submittedName>
        <fullName evidence="3">CPBP family intramembrane metalloprotease</fullName>
    </submittedName>
</protein>
<keyword evidence="1" id="KW-1133">Transmembrane helix</keyword>
<keyword evidence="3" id="KW-0378">Hydrolase</keyword>
<dbReference type="InterPro" id="IPR003675">
    <property type="entry name" value="Rce1/LyrA-like_dom"/>
</dbReference>
<dbReference type="KEGG" id="fek:C1H87_10850"/>
<keyword evidence="1" id="KW-0472">Membrane</keyword>
<keyword evidence="4" id="KW-1185">Reference proteome</keyword>
<evidence type="ECO:0000313" key="4">
    <source>
        <dbReference type="Proteomes" id="UP000235826"/>
    </source>
</evidence>
<dbReference type="RefSeq" id="WP_102755828.1">
    <property type="nucleotide sequence ID" value="NZ_CP025791.1"/>
</dbReference>
<dbReference type="Pfam" id="PF02517">
    <property type="entry name" value="Rce1-like"/>
    <property type="match status" value="1"/>
</dbReference>
<feature type="transmembrane region" description="Helical" evidence="1">
    <location>
        <begin position="36"/>
        <end position="60"/>
    </location>
</feature>
<dbReference type="GO" id="GO:0006508">
    <property type="term" value="P:proteolysis"/>
    <property type="evidence" value="ECO:0007669"/>
    <property type="project" value="UniProtKB-KW"/>
</dbReference>
<keyword evidence="3" id="KW-0645">Protease</keyword>
<evidence type="ECO:0000313" key="3">
    <source>
        <dbReference type="EMBL" id="AUP79173.1"/>
    </source>
</evidence>
<dbReference type="GO" id="GO:0080120">
    <property type="term" value="P:CAAX-box protein maturation"/>
    <property type="evidence" value="ECO:0007669"/>
    <property type="project" value="UniProtKB-ARBA"/>
</dbReference>
<dbReference type="OrthoDB" id="9807747at2"/>
<evidence type="ECO:0000256" key="1">
    <source>
        <dbReference type="SAM" id="Phobius"/>
    </source>
</evidence>
<dbReference type="GO" id="GO:0008237">
    <property type="term" value="F:metallopeptidase activity"/>
    <property type="evidence" value="ECO:0007669"/>
    <property type="project" value="UniProtKB-KW"/>
</dbReference>
<feature type="transmembrane region" description="Helical" evidence="1">
    <location>
        <begin position="133"/>
        <end position="153"/>
    </location>
</feature>
<accession>A0A2K9PQ21</accession>
<dbReference type="EMBL" id="CP025791">
    <property type="protein sequence ID" value="AUP79173.1"/>
    <property type="molecule type" value="Genomic_DNA"/>
</dbReference>
<dbReference type="AlphaFoldDB" id="A0A2K9PQ21"/>
<keyword evidence="1" id="KW-0812">Transmembrane</keyword>